<dbReference type="SUPFAM" id="SSF52317">
    <property type="entry name" value="Class I glutamine amidotransferase-like"/>
    <property type="match status" value="1"/>
</dbReference>
<dbReference type="InterPro" id="IPR050325">
    <property type="entry name" value="Prot/Nucl_acid_deglycase"/>
</dbReference>
<dbReference type="Proteomes" id="UP000055611">
    <property type="component" value="Chromosome"/>
</dbReference>
<dbReference type="AlphaFoldDB" id="A0A140D9C7"/>
<feature type="chain" id="PRO_5044548700" evidence="1">
    <location>
        <begin position="28"/>
        <end position="199"/>
    </location>
</feature>
<dbReference type="InterPro" id="IPR029062">
    <property type="entry name" value="Class_I_gatase-like"/>
</dbReference>
<feature type="domain" description="DJ-1/PfpI" evidence="2">
    <location>
        <begin position="33"/>
        <end position="197"/>
    </location>
</feature>
<reference evidence="3 5" key="1">
    <citation type="journal article" date="2016" name="Front. Microbiol.">
        <title>Genome Sequence of the Piezophilic, Mesophilic Sulfate-Reducing Bacterium Desulfovibrio indicus J2T.</title>
        <authorList>
            <person name="Cao J."/>
            <person name="Maignien L."/>
            <person name="Shao Z."/>
            <person name="Alain K."/>
            <person name="Jebbar M."/>
        </authorList>
    </citation>
    <scope>NUCLEOTIDE SEQUENCE [LARGE SCALE GENOMIC DNA]</scope>
    <source>
        <strain evidence="3 5">J2</strain>
    </source>
</reference>
<dbReference type="KEGG" id="dej:AWY79_01075"/>
<evidence type="ECO:0000256" key="1">
    <source>
        <dbReference type="SAM" id="SignalP"/>
    </source>
</evidence>
<dbReference type="GO" id="GO:0006508">
    <property type="term" value="P:proteolysis"/>
    <property type="evidence" value="ECO:0007669"/>
    <property type="project" value="UniProtKB-KW"/>
</dbReference>
<dbReference type="Proteomes" id="UP000295506">
    <property type="component" value="Unassembled WGS sequence"/>
</dbReference>
<dbReference type="RefSeq" id="WP_078063552.1">
    <property type="nucleotide sequence ID" value="NZ_CP014206.1"/>
</dbReference>
<dbReference type="OrthoDB" id="9792664at2"/>
<dbReference type="EMBL" id="SOBK01000014">
    <property type="protein sequence ID" value="TDT86244.1"/>
    <property type="molecule type" value="Genomic_DNA"/>
</dbReference>
<dbReference type="Gene3D" id="3.40.50.880">
    <property type="match status" value="1"/>
</dbReference>
<evidence type="ECO:0000313" key="3">
    <source>
        <dbReference type="EMBL" id="AMK09794.1"/>
    </source>
</evidence>
<feature type="signal peptide" evidence="1">
    <location>
        <begin position="1"/>
        <end position="27"/>
    </location>
</feature>
<dbReference type="PANTHER" id="PTHR48094">
    <property type="entry name" value="PROTEIN/NUCLEIC ACID DEGLYCASE DJ-1-RELATED"/>
    <property type="match status" value="1"/>
</dbReference>
<evidence type="ECO:0000259" key="2">
    <source>
        <dbReference type="Pfam" id="PF01965"/>
    </source>
</evidence>
<dbReference type="EMBL" id="CP014206">
    <property type="protein sequence ID" value="AMK09794.1"/>
    <property type="molecule type" value="Genomic_DNA"/>
</dbReference>
<dbReference type="GO" id="GO:0008233">
    <property type="term" value="F:peptidase activity"/>
    <property type="evidence" value="ECO:0007669"/>
    <property type="project" value="UniProtKB-KW"/>
</dbReference>
<keyword evidence="4" id="KW-0645">Protease</keyword>
<sequence length="199" mass="20524">MRDFVSRLLVLAVLLLLLPCFSSPALADAQGGKVLLIVAPSDFEATEYTNTRKVLEAAGATCTVASTKVGSLKSNKNLRVQSDLALEDVRTADYDAVVVIGGNGIKRLWHNAQAHRVVREAAEQGKVVAAICAAPGVLANAGVMKGRKGTANAKSGAGGELEGNGCEYTRTNVEVDGKFVTANGPKAATAFGEAIAAAL</sequence>
<evidence type="ECO:0000313" key="6">
    <source>
        <dbReference type="Proteomes" id="UP000295506"/>
    </source>
</evidence>
<gene>
    <name evidence="3" type="ORF">AWY79_01075</name>
    <name evidence="4" type="ORF">EDC59_1149</name>
</gene>
<keyword evidence="5" id="KW-1185">Reference proteome</keyword>
<name>A0A140D9C7_9BACT</name>
<dbReference type="PANTHER" id="PTHR48094:SF12">
    <property type="entry name" value="PARKINSON DISEASE PROTEIN 7 HOMOLOG"/>
    <property type="match status" value="1"/>
</dbReference>
<dbReference type="Pfam" id="PF01965">
    <property type="entry name" value="DJ-1_PfpI"/>
    <property type="match status" value="1"/>
</dbReference>
<evidence type="ECO:0000313" key="5">
    <source>
        <dbReference type="Proteomes" id="UP000055611"/>
    </source>
</evidence>
<keyword evidence="4" id="KW-0378">Hydrolase</keyword>
<proteinExistence type="predicted"/>
<evidence type="ECO:0000313" key="4">
    <source>
        <dbReference type="EMBL" id="TDT86244.1"/>
    </source>
</evidence>
<dbReference type="GO" id="GO:0005737">
    <property type="term" value="C:cytoplasm"/>
    <property type="evidence" value="ECO:0007669"/>
    <property type="project" value="TreeGrafter"/>
</dbReference>
<organism evidence="4 6">
    <name type="scientific">Pseudodesulfovibrio indicus</name>
    <dbReference type="NCBI Taxonomy" id="1716143"/>
    <lineage>
        <taxon>Bacteria</taxon>
        <taxon>Pseudomonadati</taxon>
        <taxon>Thermodesulfobacteriota</taxon>
        <taxon>Desulfovibrionia</taxon>
        <taxon>Desulfovibrionales</taxon>
        <taxon>Desulfovibrionaceae</taxon>
    </lineage>
</organism>
<reference evidence="4 6" key="2">
    <citation type="submission" date="2019-03" db="EMBL/GenBank/DDBJ databases">
        <title>Genomic Encyclopedia of Type Strains, Phase IV (KMG-IV): sequencing the most valuable type-strain genomes for metagenomic binning, comparative biology and taxonomic classification.</title>
        <authorList>
            <person name="Goeker M."/>
        </authorList>
    </citation>
    <scope>NUCLEOTIDE SEQUENCE [LARGE SCALE GENOMIC DNA]</scope>
    <source>
        <strain evidence="4 6">DSM 101483</strain>
    </source>
</reference>
<accession>A0A140D9C7</accession>
<keyword evidence="1" id="KW-0732">Signal</keyword>
<dbReference type="InterPro" id="IPR002818">
    <property type="entry name" value="DJ-1/PfpI"/>
</dbReference>
<protein>
    <submittedName>
        <fullName evidence="4">Protease I</fullName>
    </submittedName>
</protein>